<organism evidence="8 9">
    <name type="scientific">Elysia marginata</name>
    <dbReference type="NCBI Taxonomy" id="1093978"/>
    <lineage>
        <taxon>Eukaryota</taxon>
        <taxon>Metazoa</taxon>
        <taxon>Spiralia</taxon>
        <taxon>Lophotrochozoa</taxon>
        <taxon>Mollusca</taxon>
        <taxon>Gastropoda</taxon>
        <taxon>Heterobranchia</taxon>
        <taxon>Euthyneura</taxon>
        <taxon>Panpulmonata</taxon>
        <taxon>Sacoglossa</taxon>
        <taxon>Placobranchoidea</taxon>
        <taxon>Plakobranchidae</taxon>
        <taxon>Elysia</taxon>
    </lineage>
</organism>
<evidence type="ECO:0000256" key="2">
    <source>
        <dbReference type="ARBA" id="ARBA00022692"/>
    </source>
</evidence>
<dbReference type="InterPro" id="IPR027294">
    <property type="entry name" value="NPS_rcpt"/>
</dbReference>
<dbReference type="AlphaFoldDB" id="A0AAV4HSH1"/>
<feature type="region of interest" description="Disordered" evidence="5">
    <location>
        <begin position="1"/>
        <end position="37"/>
    </location>
</feature>
<sequence length="248" mass="27230">MGRSGDGITTPVPALEGQGQCASTGNGSDGNATDQCTPGASQGGLPEYYKVRDELVMLNVLKVIEDAQITFLVLLLCVIVIGNAIVLAAISLSQERRRSRMNFFIMHLALCDLLTGPLIVLVDIITKVTEYWYAGEAVCKLLKFSQVTIAYSSTYMLVALSIDRLDAVARPLHFTGSWLRAKLLVATAWILSALFAVPQLVLFEVINPDTAPMCHMHLETVYHWRVRHLDLVNEQGINKVWGGGENGW</sequence>
<dbReference type="PRINTS" id="PR00237">
    <property type="entry name" value="GPCRRHODOPSN"/>
</dbReference>
<comment type="subcellular location">
    <subcellularLocation>
        <location evidence="1">Membrane</location>
    </subcellularLocation>
</comment>
<keyword evidence="3 6" id="KW-1133">Transmembrane helix</keyword>
<comment type="caution">
    <text evidence="8">The sequence shown here is derived from an EMBL/GenBank/DDBJ whole genome shotgun (WGS) entry which is preliminary data.</text>
</comment>
<evidence type="ECO:0000256" key="3">
    <source>
        <dbReference type="ARBA" id="ARBA00022989"/>
    </source>
</evidence>
<evidence type="ECO:0000313" key="9">
    <source>
        <dbReference type="Proteomes" id="UP000762676"/>
    </source>
</evidence>
<evidence type="ECO:0000256" key="4">
    <source>
        <dbReference type="ARBA" id="ARBA00023136"/>
    </source>
</evidence>
<keyword evidence="2 6" id="KW-0812">Transmembrane</keyword>
<keyword evidence="8" id="KW-0675">Receptor</keyword>
<dbReference type="Gene3D" id="1.20.1070.10">
    <property type="entry name" value="Rhodopsin 7-helix transmembrane proteins"/>
    <property type="match status" value="1"/>
</dbReference>
<dbReference type="InterPro" id="IPR000276">
    <property type="entry name" value="GPCR_Rhodpsn"/>
</dbReference>
<proteinExistence type="predicted"/>
<protein>
    <submittedName>
        <fullName evidence="8">Cardioacceleratory peptide receptor</fullName>
    </submittedName>
</protein>
<dbReference type="InterPro" id="IPR017452">
    <property type="entry name" value="GPCR_Rhodpsn_7TM"/>
</dbReference>
<dbReference type="GO" id="GO:0008188">
    <property type="term" value="F:neuropeptide receptor activity"/>
    <property type="evidence" value="ECO:0007669"/>
    <property type="project" value="InterPro"/>
</dbReference>
<feature type="transmembrane region" description="Helical" evidence="6">
    <location>
        <begin position="104"/>
        <end position="124"/>
    </location>
</feature>
<accession>A0AAV4HSH1</accession>
<evidence type="ECO:0000256" key="1">
    <source>
        <dbReference type="ARBA" id="ARBA00004370"/>
    </source>
</evidence>
<dbReference type="EMBL" id="BMAT01009167">
    <property type="protein sequence ID" value="GFS00127.1"/>
    <property type="molecule type" value="Genomic_DNA"/>
</dbReference>
<gene>
    <name evidence="8" type="ORF">ElyMa_004546400</name>
</gene>
<feature type="compositionally biased region" description="Polar residues" evidence="5">
    <location>
        <begin position="20"/>
        <end position="37"/>
    </location>
</feature>
<reference evidence="8 9" key="1">
    <citation type="journal article" date="2021" name="Elife">
        <title>Chloroplast acquisition without the gene transfer in kleptoplastic sea slugs, Plakobranchus ocellatus.</title>
        <authorList>
            <person name="Maeda T."/>
            <person name="Takahashi S."/>
            <person name="Yoshida T."/>
            <person name="Shimamura S."/>
            <person name="Takaki Y."/>
            <person name="Nagai Y."/>
            <person name="Toyoda A."/>
            <person name="Suzuki Y."/>
            <person name="Arimoto A."/>
            <person name="Ishii H."/>
            <person name="Satoh N."/>
            <person name="Nishiyama T."/>
            <person name="Hasebe M."/>
            <person name="Maruyama T."/>
            <person name="Minagawa J."/>
            <person name="Obokata J."/>
            <person name="Shigenobu S."/>
        </authorList>
    </citation>
    <scope>NUCLEOTIDE SEQUENCE [LARGE SCALE GENOMIC DNA]</scope>
</reference>
<feature type="domain" description="G-protein coupled receptors family 1 profile" evidence="7">
    <location>
        <begin position="82"/>
        <end position="248"/>
    </location>
</feature>
<dbReference type="PANTHER" id="PTHR24244">
    <property type="entry name" value="NEUROPEPTIDE S RECEPTOR"/>
    <property type="match status" value="1"/>
</dbReference>
<evidence type="ECO:0000313" key="8">
    <source>
        <dbReference type="EMBL" id="GFS00127.1"/>
    </source>
</evidence>
<feature type="transmembrane region" description="Helical" evidence="6">
    <location>
        <begin position="69"/>
        <end position="92"/>
    </location>
</feature>
<keyword evidence="4 6" id="KW-0472">Membrane</keyword>
<evidence type="ECO:0000256" key="6">
    <source>
        <dbReference type="SAM" id="Phobius"/>
    </source>
</evidence>
<dbReference type="SUPFAM" id="SSF81321">
    <property type="entry name" value="Family A G protein-coupled receptor-like"/>
    <property type="match status" value="1"/>
</dbReference>
<dbReference type="Pfam" id="PF00001">
    <property type="entry name" value="7tm_1"/>
    <property type="match status" value="1"/>
</dbReference>
<feature type="transmembrane region" description="Helical" evidence="6">
    <location>
        <begin position="183"/>
        <end position="203"/>
    </location>
</feature>
<dbReference type="PROSITE" id="PS50262">
    <property type="entry name" value="G_PROTEIN_RECEP_F1_2"/>
    <property type="match status" value="1"/>
</dbReference>
<evidence type="ECO:0000256" key="5">
    <source>
        <dbReference type="SAM" id="MobiDB-lite"/>
    </source>
</evidence>
<dbReference type="GO" id="GO:0016020">
    <property type="term" value="C:membrane"/>
    <property type="evidence" value="ECO:0007669"/>
    <property type="project" value="UniProtKB-SubCell"/>
</dbReference>
<name>A0AAV4HSH1_9GAST</name>
<dbReference type="Proteomes" id="UP000762676">
    <property type="component" value="Unassembled WGS sequence"/>
</dbReference>
<keyword evidence="9" id="KW-1185">Reference proteome</keyword>
<dbReference type="PANTHER" id="PTHR24244:SF1">
    <property type="entry name" value="G-PROTEIN COUPLED RECEPTORS FAMILY 1 PROFILE DOMAIN-CONTAINING PROTEIN"/>
    <property type="match status" value="1"/>
</dbReference>
<evidence type="ECO:0000259" key="7">
    <source>
        <dbReference type="PROSITE" id="PS50262"/>
    </source>
</evidence>